<dbReference type="Gene3D" id="3.30.950.10">
    <property type="entry name" value="Methyltransferase, Cobalt-precorrin-4 Transmethylase, Domain 2"/>
    <property type="match status" value="1"/>
</dbReference>
<dbReference type="GO" id="GO:0032259">
    <property type="term" value="P:methylation"/>
    <property type="evidence" value="ECO:0007669"/>
    <property type="project" value="UniProtKB-KW"/>
</dbReference>
<dbReference type="Gene3D" id="3.40.1010.10">
    <property type="entry name" value="Cobalt-precorrin-4 Transmethylase, Domain 1"/>
    <property type="match status" value="1"/>
</dbReference>
<evidence type="ECO:0000256" key="3">
    <source>
        <dbReference type="ARBA" id="ARBA00022573"/>
    </source>
</evidence>
<organism evidence="10 11">
    <name type="scientific">Pararhizobium mangrovi</name>
    <dbReference type="NCBI Taxonomy" id="2590452"/>
    <lineage>
        <taxon>Bacteria</taxon>
        <taxon>Pseudomonadati</taxon>
        <taxon>Pseudomonadota</taxon>
        <taxon>Alphaproteobacteria</taxon>
        <taxon>Hyphomicrobiales</taxon>
        <taxon>Rhizobiaceae</taxon>
        <taxon>Rhizobium/Agrobacterium group</taxon>
        <taxon>Pararhizobium</taxon>
    </lineage>
</organism>
<dbReference type="InterPro" id="IPR035996">
    <property type="entry name" value="4pyrrol_Methylase_sf"/>
</dbReference>
<dbReference type="InterPro" id="IPR000878">
    <property type="entry name" value="4pyrrol_Mease"/>
</dbReference>
<evidence type="ECO:0000256" key="6">
    <source>
        <dbReference type="ARBA" id="ARBA00022691"/>
    </source>
</evidence>
<dbReference type="EC" id="2.1.1.130" evidence="10"/>
<keyword evidence="6" id="KW-0949">S-adenosyl-L-methionine</keyword>
<evidence type="ECO:0000256" key="5">
    <source>
        <dbReference type="ARBA" id="ARBA00022679"/>
    </source>
</evidence>
<comment type="pathway">
    <text evidence="1">Cofactor biosynthesis; adenosylcobalamin biosynthesis.</text>
</comment>
<evidence type="ECO:0000256" key="4">
    <source>
        <dbReference type="ARBA" id="ARBA00022603"/>
    </source>
</evidence>
<dbReference type="InterPro" id="IPR014777">
    <property type="entry name" value="4pyrrole_Mease_sub1"/>
</dbReference>
<dbReference type="GO" id="GO:0030788">
    <property type="term" value="F:precorrin-2 C20-methyltransferase activity"/>
    <property type="evidence" value="ECO:0007669"/>
    <property type="project" value="UniProtKB-EC"/>
</dbReference>
<dbReference type="AlphaFoldDB" id="A0A506UA28"/>
<evidence type="ECO:0000256" key="1">
    <source>
        <dbReference type="ARBA" id="ARBA00004953"/>
    </source>
</evidence>
<reference evidence="10 11" key="1">
    <citation type="submission" date="2019-06" db="EMBL/GenBank/DDBJ databases">
        <authorList>
            <person name="Li M."/>
        </authorList>
    </citation>
    <scope>NUCLEOTIDE SEQUENCE [LARGE SCALE GENOMIC DNA]</scope>
    <source>
        <strain evidence="10 11">BGMRC6574</strain>
    </source>
</reference>
<dbReference type="OrthoDB" id="9804789at2"/>
<dbReference type="Proteomes" id="UP000320314">
    <property type="component" value="Unassembled WGS sequence"/>
</dbReference>
<comment type="similarity">
    <text evidence="2 7 8">Belongs to the precorrin methyltransferase family.</text>
</comment>
<dbReference type="InterPro" id="IPR003043">
    <property type="entry name" value="Uropor_MeTrfase_CS"/>
</dbReference>
<dbReference type="CDD" id="cd11645">
    <property type="entry name" value="Precorrin_2_C20_MT"/>
    <property type="match status" value="1"/>
</dbReference>
<sequence>MTGTLYGLGLGPGDPELVTMKAHRLLKAVSVIAYPAPDHGTSFARSIAAEYLPGTQKEIPIVVPMRVERFPARAVYDTAAAEIAGHLDASEDVAVLCEGDPFFYGSFMYLFERLARRFPCEIVPGVSSIMAGAASMRRPIAARNDVFSVIPAPLETPAIERRLDACDAAAIIKIGRHFARIRDILERRGLMASAGYIERIGLANERILPLAQIDPEQVPYFSLALVYRGAEKWIADRAADANAEGART</sequence>
<dbReference type="PROSITE" id="PS00839">
    <property type="entry name" value="SUMT_1"/>
    <property type="match status" value="1"/>
</dbReference>
<keyword evidence="11" id="KW-1185">Reference proteome</keyword>
<dbReference type="InterPro" id="IPR012382">
    <property type="entry name" value="CobI/CbiL"/>
</dbReference>
<dbReference type="Pfam" id="PF00590">
    <property type="entry name" value="TP_methylase"/>
    <property type="match status" value="1"/>
</dbReference>
<dbReference type="SUPFAM" id="SSF53790">
    <property type="entry name" value="Tetrapyrrole methylase"/>
    <property type="match status" value="1"/>
</dbReference>
<evidence type="ECO:0000313" key="10">
    <source>
        <dbReference type="EMBL" id="TPW31292.1"/>
    </source>
</evidence>
<comment type="caution">
    <text evidence="10">The sequence shown here is derived from an EMBL/GenBank/DDBJ whole genome shotgun (WGS) entry which is preliminary data.</text>
</comment>
<proteinExistence type="inferred from homology"/>
<dbReference type="GO" id="GO:0009236">
    <property type="term" value="P:cobalamin biosynthetic process"/>
    <property type="evidence" value="ECO:0007669"/>
    <property type="project" value="UniProtKB-UniRule"/>
</dbReference>
<keyword evidence="5 8" id="KW-0808">Transferase</keyword>
<keyword evidence="3" id="KW-0169">Cobalamin biosynthesis</keyword>
<dbReference type="PROSITE" id="PS00840">
    <property type="entry name" value="SUMT_2"/>
    <property type="match status" value="1"/>
</dbReference>
<name>A0A506UA28_9HYPH</name>
<dbReference type="EMBL" id="VHLH01000004">
    <property type="protein sequence ID" value="TPW31292.1"/>
    <property type="molecule type" value="Genomic_DNA"/>
</dbReference>
<dbReference type="PANTHER" id="PTHR43467">
    <property type="entry name" value="COBALT-PRECORRIN-2 C(20)-METHYLTRANSFERASE"/>
    <property type="match status" value="1"/>
</dbReference>
<protein>
    <submittedName>
        <fullName evidence="10">Precorrin-2 C(20)-methyltransferase</fullName>
        <ecNumber evidence="10">2.1.1.130</ecNumber>
    </submittedName>
</protein>
<evidence type="ECO:0000256" key="7">
    <source>
        <dbReference type="PIRNR" id="PIRNR036427"/>
    </source>
</evidence>
<dbReference type="NCBIfam" id="TIGR01467">
    <property type="entry name" value="cobI_cbiL"/>
    <property type="match status" value="1"/>
</dbReference>
<evidence type="ECO:0000313" key="11">
    <source>
        <dbReference type="Proteomes" id="UP000320314"/>
    </source>
</evidence>
<dbReference type="PIRSF" id="PIRSF036427">
    <property type="entry name" value="Precrrn-2_mtase"/>
    <property type="match status" value="1"/>
</dbReference>
<evidence type="ECO:0000256" key="2">
    <source>
        <dbReference type="ARBA" id="ARBA00005879"/>
    </source>
</evidence>
<dbReference type="PANTHER" id="PTHR43467:SF2">
    <property type="entry name" value="COBALT-PRECORRIN-2 C(20)-METHYLTRANSFERASE"/>
    <property type="match status" value="1"/>
</dbReference>
<accession>A0A506UA28</accession>
<dbReference type="UniPathway" id="UPA00148"/>
<keyword evidence="4 8" id="KW-0489">Methyltransferase</keyword>
<dbReference type="InterPro" id="IPR014776">
    <property type="entry name" value="4pyrrole_Mease_sub2"/>
</dbReference>
<gene>
    <name evidence="10" type="primary">cobI</name>
    <name evidence="10" type="ORF">FJU11_03605</name>
</gene>
<evidence type="ECO:0000256" key="8">
    <source>
        <dbReference type="RuleBase" id="RU003960"/>
    </source>
</evidence>
<evidence type="ECO:0000259" key="9">
    <source>
        <dbReference type="Pfam" id="PF00590"/>
    </source>
</evidence>
<feature type="domain" description="Tetrapyrrole methylase" evidence="9">
    <location>
        <begin position="4"/>
        <end position="209"/>
    </location>
</feature>
<dbReference type="InterPro" id="IPR006364">
    <property type="entry name" value="CobI/CbiL/CobIJ_dom"/>
</dbReference>
<dbReference type="RefSeq" id="WP_141165655.1">
    <property type="nucleotide sequence ID" value="NZ_VHLH01000004.1"/>
</dbReference>